<feature type="signal peptide" evidence="1">
    <location>
        <begin position="1"/>
        <end position="25"/>
    </location>
</feature>
<evidence type="ECO:0000256" key="1">
    <source>
        <dbReference type="SAM" id="SignalP"/>
    </source>
</evidence>
<feature type="chain" id="PRO_5021334196" evidence="1">
    <location>
        <begin position="26"/>
        <end position="73"/>
    </location>
</feature>
<evidence type="ECO:0000313" key="2">
    <source>
        <dbReference type="EMBL" id="TPP66817.1"/>
    </source>
</evidence>
<dbReference type="AlphaFoldDB" id="A0A504Z7V2"/>
<proteinExistence type="predicted"/>
<dbReference type="Proteomes" id="UP000316759">
    <property type="component" value="Unassembled WGS sequence"/>
</dbReference>
<evidence type="ECO:0000313" key="3">
    <source>
        <dbReference type="Proteomes" id="UP000316759"/>
    </source>
</evidence>
<comment type="caution">
    <text evidence="2">The sequence shown here is derived from an EMBL/GenBank/DDBJ whole genome shotgun (WGS) entry which is preliminary data.</text>
</comment>
<dbReference type="EMBL" id="SUNJ01001390">
    <property type="protein sequence ID" value="TPP66817.1"/>
    <property type="molecule type" value="Genomic_DNA"/>
</dbReference>
<keyword evidence="3" id="KW-1185">Reference proteome</keyword>
<keyword evidence="1" id="KW-0732">Signal</keyword>
<organism evidence="2 3">
    <name type="scientific">Fasciola gigantica</name>
    <name type="common">Giant liver fluke</name>
    <dbReference type="NCBI Taxonomy" id="46835"/>
    <lineage>
        <taxon>Eukaryota</taxon>
        <taxon>Metazoa</taxon>
        <taxon>Spiralia</taxon>
        <taxon>Lophotrochozoa</taxon>
        <taxon>Platyhelminthes</taxon>
        <taxon>Trematoda</taxon>
        <taxon>Digenea</taxon>
        <taxon>Plagiorchiida</taxon>
        <taxon>Echinostomata</taxon>
        <taxon>Echinostomatoidea</taxon>
        <taxon>Fasciolidae</taxon>
        <taxon>Fasciola</taxon>
    </lineage>
</organism>
<accession>A0A504Z7V2</accession>
<reference evidence="2 3" key="1">
    <citation type="submission" date="2019-04" db="EMBL/GenBank/DDBJ databases">
        <title>Annotation for the trematode Fasciola gigantica.</title>
        <authorList>
            <person name="Choi Y.-J."/>
        </authorList>
    </citation>
    <scope>NUCLEOTIDE SEQUENCE [LARGE SCALE GENOMIC DNA]</scope>
    <source>
        <strain evidence="2">Uganda_cow_1</strain>
    </source>
</reference>
<sequence>MLLFQRWKPCKFSLISLVLLDGIDAVIMTNSSGKFLSKLFFDWIPFYGYGLPHRTCPVGALCNITSAMKLILI</sequence>
<gene>
    <name evidence="2" type="ORF">FGIG_10486</name>
</gene>
<name>A0A504Z7V2_FASGI</name>
<protein>
    <submittedName>
        <fullName evidence="2">Uncharacterized protein</fullName>
    </submittedName>
</protein>